<organism evidence="1 2">
    <name type="scientific">Aphanomyces astaci</name>
    <name type="common">Crayfish plague agent</name>
    <dbReference type="NCBI Taxonomy" id="112090"/>
    <lineage>
        <taxon>Eukaryota</taxon>
        <taxon>Sar</taxon>
        <taxon>Stramenopiles</taxon>
        <taxon>Oomycota</taxon>
        <taxon>Saprolegniomycetes</taxon>
        <taxon>Saprolegniales</taxon>
        <taxon>Verrucalvaceae</taxon>
        <taxon>Aphanomyces</taxon>
    </lineage>
</organism>
<protein>
    <submittedName>
        <fullName evidence="1">Uncharacterized protein</fullName>
    </submittedName>
</protein>
<gene>
    <name evidence="1" type="ORF">DYB28_012679</name>
</gene>
<proteinExistence type="predicted"/>
<accession>A0A9X8DKQ6</accession>
<evidence type="ECO:0000313" key="1">
    <source>
        <dbReference type="EMBL" id="RLN99190.1"/>
    </source>
</evidence>
<dbReference type="AlphaFoldDB" id="A0A9X8DKQ6"/>
<dbReference type="EMBL" id="QUTI01053374">
    <property type="protein sequence ID" value="RLN99190.1"/>
    <property type="molecule type" value="Genomic_DNA"/>
</dbReference>
<reference evidence="1 2" key="1">
    <citation type="journal article" date="2018" name="J. Invertebr. Pathol.">
        <title>New genotyping method for the causative agent of crayfish plague (Aphanomyces astaci) based on whole genome data.</title>
        <authorList>
            <person name="Minardi D."/>
            <person name="Studholme D.J."/>
            <person name="van der Giezen M."/>
            <person name="Pretto T."/>
            <person name="Oidtmann B."/>
        </authorList>
    </citation>
    <scope>NUCLEOTIDE SEQUENCE [LARGE SCALE GENOMIC DNA]</scope>
    <source>
        <strain evidence="1 2">KB13</strain>
    </source>
</reference>
<comment type="caution">
    <text evidence="1">The sequence shown here is derived from an EMBL/GenBank/DDBJ whole genome shotgun (WGS) entry which is preliminary data.</text>
</comment>
<name>A0A9X8DKQ6_APHAT</name>
<evidence type="ECO:0000313" key="2">
    <source>
        <dbReference type="Proteomes" id="UP000275652"/>
    </source>
</evidence>
<dbReference type="Proteomes" id="UP000275652">
    <property type="component" value="Unassembled WGS sequence"/>
</dbReference>
<sequence>MYHNMHEPFALLPAVRSDEDFFQFDLDASGDGDPITGVERMQFTWPGTVEEETTSNTRLFHTTTPSGVYVNSLQGHFVEADRFILVIQEVETDEAHLGDPLHIQQQYLSTEVRQVSPTHILVRMVNYVSHLFRPRGGGFVSLDEYAAFRGVDLTGIEYDQKDAYVRRELMRRQNSDFMPSLQIFMGLMH</sequence>